<keyword evidence="2" id="KW-1185">Reference proteome</keyword>
<comment type="caution">
    <text evidence="1">The sequence shown here is derived from an EMBL/GenBank/DDBJ whole genome shotgun (WGS) entry which is preliminary data.</text>
</comment>
<gene>
    <name evidence="1" type="ORF">JJQ60_05260</name>
</gene>
<sequence>MNYLVINKLGRESIDLMYAVNNVSVGIREALKLPKLKKDKEIFTQLKILYNEVNSIDHPYTVEQINMKDIQKVENIRLQAFELLKKYLNYHS</sequence>
<name>A0A936ZVE4_9FLAO</name>
<dbReference type="RefSeq" id="WP_201917421.1">
    <property type="nucleotide sequence ID" value="NZ_BAABAX010000023.1"/>
</dbReference>
<reference evidence="1" key="1">
    <citation type="submission" date="2021-01" db="EMBL/GenBank/DDBJ databases">
        <authorList>
            <person name="Zhong Y.L."/>
        </authorList>
    </citation>
    <scope>NUCLEOTIDE SEQUENCE</scope>
    <source>
        <strain evidence="1">KCTC 23302</strain>
    </source>
</reference>
<dbReference type="AlphaFoldDB" id="A0A936ZVE4"/>
<dbReference type="EMBL" id="JAERQJ010000002">
    <property type="protein sequence ID" value="MBL0682911.1"/>
    <property type="molecule type" value="Genomic_DNA"/>
</dbReference>
<evidence type="ECO:0000313" key="2">
    <source>
        <dbReference type="Proteomes" id="UP000651057"/>
    </source>
</evidence>
<organism evidence="1 2">
    <name type="scientific">Aquimarina mytili</name>
    <dbReference type="NCBI Taxonomy" id="874423"/>
    <lineage>
        <taxon>Bacteria</taxon>
        <taxon>Pseudomonadati</taxon>
        <taxon>Bacteroidota</taxon>
        <taxon>Flavobacteriia</taxon>
        <taxon>Flavobacteriales</taxon>
        <taxon>Flavobacteriaceae</taxon>
        <taxon>Aquimarina</taxon>
    </lineage>
</organism>
<dbReference type="Proteomes" id="UP000651057">
    <property type="component" value="Unassembled WGS sequence"/>
</dbReference>
<protein>
    <submittedName>
        <fullName evidence="1">Uncharacterized protein</fullName>
    </submittedName>
</protein>
<accession>A0A936ZVE4</accession>
<proteinExistence type="predicted"/>
<evidence type="ECO:0000313" key="1">
    <source>
        <dbReference type="EMBL" id="MBL0682911.1"/>
    </source>
</evidence>